<keyword evidence="5" id="KW-0539">Nucleus</keyword>
<dbReference type="CDD" id="cd00073">
    <property type="entry name" value="H15"/>
    <property type="match status" value="1"/>
</dbReference>
<evidence type="ECO:0000313" key="7">
    <source>
        <dbReference type="EMBL" id="CAL4170043.1"/>
    </source>
</evidence>
<dbReference type="Pfam" id="PF00538">
    <property type="entry name" value="Linker_histone"/>
    <property type="match status" value="1"/>
</dbReference>
<dbReference type="PANTHER" id="PTHR11467:SF36">
    <property type="entry name" value="HISTONE 24-RELATED"/>
    <property type="match status" value="1"/>
</dbReference>
<dbReference type="InterPro" id="IPR036390">
    <property type="entry name" value="WH_DNA-bd_sf"/>
</dbReference>
<keyword evidence="8" id="KW-1185">Reference proteome</keyword>
<feature type="domain" description="H15" evidence="6">
    <location>
        <begin position="58"/>
        <end position="119"/>
    </location>
</feature>
<evidence type="ECO:0000256" key="1">
    <source>
        <dbReference type="ARBA" id="ARBA00004123"/>
    </source>
</evidence>
<dbReference type="GO" id="GO:0000786">
    <property type="term" value="C:nucleosome"/>
    <property type="evidence" value="ECO:0007669"/>
    <property type="project" value="InterPro"/>
</dbReference>
<dbReference type="SMART" id="SM00526">
    <property type="entry name" value="H15"/>
    <property type="match status" value="1"/>
</dbReference>
<gene>
    <name evidence="7" type="ORF">MNOR_LOCUS33946</name>
</gene>
<sequence length="119" mass="13096">MTPTLRLRSHAQYGQNIFLLQGIFYFVLYNDDNIIITMAEAAAVKKVVKAKKPAAKPLHPPFAVMIVAAIKALKERGGSSRQAIMKFILANNKIADADKAKVRAKLAIRKLLAAKKLVP</sequence>
<dbReference type="GO" id="GO:0031492">
    <property type="term" value="F:nucleosomal DNA binding"/>
    <property type="evidence" value="ECO:0007669"/>
    <property type="project" value="TreeGrafter"/>
</dbReference>
<name>A0AAV2S9M2_MEGNR</name>
<reference evidence="7 8" key="1">
    <citation type="submission" date="2024-05" db="EMBL/GenBank/DDBJ databases">
        <authorList>
            <person name="Wallberg A."/>
        </authorList>
    </citation>
    <scope>NUCLEOTIDE SEQUENCE [LARGE SCALE GENOMIC DNA]</scope>
</reference>
<comment type="subcellular location">
    <subcellularLocation>
        <location evidence="2">Chromosome</location>
    </subcellularLocation>
    <subcellularLocation>
        <location evidence="1">Nucleus</location>
    </subcellularLocation>
</comment>
<dbReference type="GO" id="GO:0003690">
    <property type="term" value="F:double-stranded DNA binding"/>
    <property type="evidence" value="ECO:0007669"/>
    <property type="project" value="TreeGrafter"/>
</dbReference>
<evidence type="ECO:0000256" key="2">
    <source>
        <dbReference type="ARBA" id="ARBA00004286"/>
    </source>
</evidence>
<dbReference type="PROSITE" id="PS51504">
    <property type="entry name" value="H15"/>
    <property type="match status" value="1"/>
</dbReference>
<protein>
    <recommendedName>
        <fullName evidence="6">H15 domain-containing protein</fullName>
    </recommendedName>
</protein>
<dbReference type="GO" id="GO:0005634">
    <property type="term" value="C:nucleus"/>
    <property type="evidence" value="ECO:0007669"/>
    <property type="project" value="UniProtKB-SubCell"/>
</dbReference>
<proteinExistence type="predicted"/>
<dbReference type="GO" id="GO:0045910">
    <property type="term" value="P:negative regulation of DNA recombination"/>
    <property type="evidence" value="ECO:0007669"/>
    <property type="project" value="TreeGrafter"/>
</dbReference>
<evidence type="ECO:0000256" key="4">
    <source>
        <dbReference type="ARBA" id="ARBA00023125"/>
    </source>
</evidence>
<organism evidence="7 8">
    <name type="scientific">Meganyctiphanes norvegica</name>
    <name type="common">Northern krill</name>
    <name type="synonym">Thysanopoda norvegica</name>
    <dbReference type="NCBI Taxonomy" id="48144"/>
    <lineage>
        <taxon>Eukaryota</taxon>
        <taxon>Metazoa</taxon>
        <taxon>Ecdysozoa</taxon>
        <taxon>Arthropoda</taxon>
        <taxon>Crustacea</taxon>
        <taxon>Multicrustacea</taxon>
        <taxon>Malacostraca</taxon>
        <taxon>Eumalacostraca</taxon>
        <taxon>Eucarida</taxon>
        <taxon>Euphausiacea</taxon>
        <taxon>Euphausiidae</taxon>
        <taxon>Meganyctiphanes</taxon>
    </lineage>
</organism>
<dbReference type="AlphaFoldDB" id="A0AAV2S9M2"/>
<keyword evidence="3" id="KW-0158">Chromosome</keyword>
<dbReference type="InterPro" id="IPR036388">
    <property type="entry name" value="WH-like_DNA-bd_sf"/>
</dbReference>
<evidence type="ECO:0000256" key="3">
    <source>
        <dbReference type="ARBA" id="ARBA00022454"/>
    </source>
</evidence>
<dbReference type="Gene3D" id="1.10.10.10">
    <property type="entry name" value="Winged helix-like DNA-binding domain superfamily/Winged helix DNA-binding domain"/>
    <property type="match status" value="1"/>
</dbReference>
<comment type="caution">
    <text evidence="7">The sequence shown here is derived from an EMBL/GenBank/DDBJ whole genome shotgun (WGS) entry which is preliminary data.</text>
</comment>
<dbReference type="GO" id="GO:0006334">
    <property type="term" value="P:nucleosome assembly"/>
    <property type="evidence" value="ECO:0007669"/>
    <property type="project" value="InterPro"/>
</dbReference>
<evidence type="ECO:0000313" key="8">
    <source>
        <dbReference type="Proteomes" id="UP001497623"/>
    </source>
</evidence>
<dbReference type="EMBL" id="CAXKWB010050578">
    <property type="protein sequence ID" value="CAL4170043.1"/>
    <property type="molecule type" value="Genomic_DNA"/>
</dbReference>
<dbReference type="InterPro" id="IPR005818">
    <property type="entry name" value="Histone_H1/H5_H15"/>
</dbReference>
<dbReference type="PANTHER" id="PTHR11467">
    <property type="entry name" value="HISTONE H1"/>
    <property type="match status" value="1"/>
</dbReference>
<dbReference type="SUPFAM" id="SSF46785">
    <property type="entry name" value="Winged helix' DNA-binding domain"/>
    <property type="match status" value="1"/>
</dbReference>
<dbReference type="Proteomes" id="UP001497623">
    <property type="component" value="Unassembled WGS sequence"/>
</dbReference>
<evidence type="ECO:0000259" key="6">
    <source>
        <dbReference type="PROSITE" id="PS51504"/>
    </source>
</evidence>
<accession>A0AAV2S9M2</accession>
<evidence type="ECO:0000256" key="5">
    <source>
        <dbReference type="ARBA" id="ARBA00023242"/>
    </source>
</evidence>
<keyword evidence="4" id="KW-0238">DNA-binding</keyword>
<dbReference type="GO" id="GO:0030261">
    <property type="term" value="P:chromosome condensation"/>
    <property type="evidence" value="ECO:0007669"/>
    <property type="project" value="TreeGrafter"/>
</dbReference>
<feature type="non-terminal residue" evidence="7">
    <location>
        <position position="119"/>
    </location>
</feature>